<dbReference type="OrthoDB" id="9835306at2759"/>
<keyword evidence="8" id="KW-0325">Glycoprotein</keyword>
<proteinExistence type="inferred from homology"/>
<evidence type="ECO:0000313" key="11">
    <source>
        <dbReference type="Proteomes" id="UP000189704"/>
    </source>
</evidence>
<feature type="domain" description="Ribonuclease A-domain" evidence="10">
    <location>
        <begin position="58"/>
        <end position="174"/>
    </location>
</feature>
<evidence type="ECO:0000259" key="10">
    <source>
        <dbReference type="SMART" id="SM00092"/>
    </source>
</evidence>
<dbReference type="Gene3D" id="3.10.130.10">
    <property type="entry name" value="Ribonuclease A-like domain"/>
    <property type="match status" value="1"/>
</dbReference>
<comment type="similarity">
    <text evidence="3">Belongs to the pancreatic ribonuclease family.</text>
</comment>
<keyword evidence="7" id="KW-1015">Disulfide bond</keyword>
<comment type="subcellular location">
    <subcellularLocation>
        <location evidence="2">Secreted</location>
    </subcellularLocation>
</comment>
<evidence type="ECO:0000256" key="5">
    <source>
        <dbReference type="ARBA" id="ARBA00022525"/>
    </source>
</evidence>
<dbReference type="Pfam" id="PF00074">
    <property type="entry name" value="RnaseA"/>
    <property type="match status" value="1"/>
</dbReference>
<dbReference type="PANTHER" id="PTHR11437">
    <property type="entry name" value="RIBONUCLEASE"/>
    <property type="match status" value="1"/>
</dbReference>
<dbReference type="GO" id="GO:0005576">
    <property type="term" value="C:extracellular region"/>
    <property type="evidence" value="ECO:0007669"/>
    <property type="project" value="UniProtKB-SubCell"/>
</dbReference>
<gene>
    <name evidence="12" type="primary">RNASE9</name>
</gene>
<evidence type="ECO:0000313" key="12">
    <source>
        <dbReference type="RefSeq" id="XP_008063061.1"/>
    </source>
</evidence>
<dbReference type="SMART" id="SM00092">
    <property type="entry name" value="RNAse_Pc"/>
    <property type="match status" value="1"/>
</dbReference>
<dbReference type="GO" id="GO:0050830">
    <property type="term" value="P:defense response to Gram-positive bacterium"/>
    <property type="evidence" value="ECO:0007669"/>
    <property type="project" value="TreeGrafter"/>
</dbReference>
<dbReference type="InterPro" id="IPR036816">
    <property type="entry name" value="RNaseA-like_dom_sf"/>
</dbReference>
<dbReference type="PRINTS" id="PR00794">
    <property type="entry name" value="RIBONUCLEASE"/>
</dbReference>
<dbReference type="InterPro" id="IPR001427">
    <property type="entry name" value="RNaseA"/>
</dbReference>
<dbReference type="PANTHER" id="PTHR11437:SF14">
    <property type="entry name" value="INACTIVE RIBONUCLEASE-LIKE PROTEIN 9"/>
    <property type="match status" value="1"/>
</dbReference>
<keyword evidence="11" id="KW-1185">Reference proteome</keyword>
<dbReference type="RefSeq" id="XP_008063061.1">
    <property type="nucleotide sequence ID" value="XM_008064870.1"/>
</dbReference>
<keyword evidence="5" id="KW-0964">Secreted</keyword>
<dbReference type="Proteomes" id="UP000189704">
    <property type="component" value="Unplaced"/>
</dbReference>
<organism evidence="11 12">
    <name type="scientific">Carlito syrichta</name>
    <name type="common">Philippine tarsier</name>
    <name type="synonym">Tarsius syrichta</name>
    <dbReference type="NCBI Taxonomy" id="1868482"/>
    <lineage>
        <taxon>Eukaryota</taxon>
        <taxon>Metazoa</taxon>
        <taxon>Chordata</taxon>
        <taxon>Craniata</taxon>
        <taxon>Vertebrata</taxon>
        <taxon>Euteleostomi</taxon>
        <taxon>Mammalia</taxon>
        <taxon>Eutheria</taxon>
        <taxon>Euarchontoglires</taxon>
        <taxon>Primates</taxon>
        <taxon>Haplorrhini</taxon>
        <taxon>Tarsiiformes</taxon>
        <taxon>Tarsiidae</taxon>
        <taxon>Carlito</taxon>
    </lineage>
</organism>
<dbReference type="SUPFAM" id="SSF54076">
    <property type="entry name" value="RNase A-like"/>
    <property type="match status" value="1"/>
</dbReference>
<evidence type="ECO:0000256" key="1">
    <source>
        <dbReference type="ARBA" id="ARBA00002915"/>
    </source>
</evidence>
<dbReference type="AlphaFoldDB" id="A0A1U7UB02"/>
<dbReference type="InterPro" id="IPR023412">
    <property type="entry name" value="RNaseA_domain"/>
</dbReference>
<evidence type="ECO:0000256" key="6">
    <source>
        <dbReference type="ARBA" id="ARBA00022729"/>
    </source>
</evidence>
<evidence type="ECO:0000256" key="8">
    <source>
        <dbReference type="ARBA" id="ARBA00023180"/>
    </source>
</evidence>
<reference evidence="12" key="1">
    <citation type="submission" date="2025-08" db="UniProtKB">
        <authorList>
            <consortium name="RefSeq"/>
        </authorList>
    </citation>
    <scope>IDENTIFICATION</scope>
</reference>
<dbReference type="GO" id="GO:0003676">
    <property type="term" value="F:nucleic acid binding"/>
    <property type="evidence" value="ECO:0007669"/>
    <property type="project" value="InterPro"/>
</dbReference>
<name>A0A1U7UB02_CARSF</name>
<keyword evidence="6 9" id="KW-0732">Signal</keyword>
<evidence type="ECO:0000256" key="7">
    <source>
        <dbReference type="ARBA" id="ARBA00023157"/>
    </source>
</evidence>
<dbReference type="GeneID" id="103267265"/>
<dbReference type="KEGG" id="csyr:103267265"/>
<evidence type="ECO:0000256" key="9">
    <source>
        <dbReference type="SAM" id="SignalP"/>
    </source>
</evidence>
<comment type="function">
    <text evidence="1">Does not exhibit any ribonuclease activity.</text>
</comment>
<feature type="chain" id="PRO_5010552511" description="Inactive ribonuclease-like protein 9" evidence="9">
    <location>
        <begin position="26"/>
        <end position="187"/>
    </location>
</feature>
<sequence length="187" mass="22126">MRTLVTMHPLPLLLLLLLLLHSLQAQKLLGNINGFYVPTDRKEFAEYLEEVYGTGPTRKPSREKALRKVIAERGTSFSSMYCRDEMWYRNVHYRLRCVPENFFLYMEYEELQEICKTKTVPCKDGTKRCKKSNRIIQAVYCSLIEGERMPDCEYASFQRRGYVLITCRWQNETQEFIPDSINDMIPD</sequence>
<evidence type="ECO:0000256" key="2">
    <source>
        <dbReference type="ARBA" id="ARBA00004613"/>
    </source>
</evidence>
<evidence type="ECO:0000256" key="4">
    <source>
        <dbReference type="ARBA" id="ARBA00014966"/>
    </source>
</evidence>
<feature type="signal peptide" evidence="9">
    <location>
        <begin position="1"/>
        <end position="25"/>
    </location>
</feature>
<accession>A0A1U7UB02</accession>
<dbReference type="CTD" id="390443"/>
<evidence type="ECO:0000256" key="3">
    <source>
        <dbReference type="ARBA" id="ARBA00005600"/>
    </source>
</evidence>
<protein>
    <recommendedName>
        <fullName evidence="4">Inactive ribonuclease-like protein 9</fullName>
    </recommendedName>
</protein>